<name>A0A0K1LQK1_9CAUD</name>
<dbReference type="Proteomes" id="UP000222117">
    <property type="component" value="Segment"/>
</dbReference>
<dbReference type="SUPFAM" id="SSF52540">
    <property type="entry name" value="P-loop containing nucleoside triphosphate hydrolases"/>
    <property type="match status" value="1"/>
</dbReference>
<sequence>MKSFKQFTESTLTEALITFGGRAYPKFGQVVILAGGAGSGKGFTLEKLLGIEGITLDVDALKKLVMGSDKLAAEIKKQTGHDVKTMNLKNPENVSTLHHVIADVFNISNKNQNRVYSGIMAAPEDRKPNLIFDVTLKGMSKLASIARDVETLGYKKENVHIVWVMNDVHIAMQQNQKRDRVVPKEILMDTHEGAALTMAKILNMGDSLKQYMDGDIWISFNKVGVDSEIKKSGNKGMFVVKSNYIKVKARGKPQKSVAELDKEIVAKVAAYAPKTDTWG</sequence>
<dbReference type="Gene3D" id="3.40.50.300">
    <property type="entry name" value="P-loop containing nucleotide triphosphate hydrolases"/>
    <property type="match status" value="1"/>
</dbReference>
<organism evidence="1 2">
    <name type="scientific">Klebsiella phage Miro</name>
    <dbReference type="NCBI Taxonomy" id="1675608"/>
    <lineage>
        <taxon>Viruses</taxon>
        <taxon>Duplodnaviria</taxon>
        <taxon>Heunggongvirae</taxon>
        <taxon>Uroviricota</taxon>
        <taxon>Caudoviricetes</taxon>
        <taxon>Pantevenvirales</taxon>
        <taxon>Straboviridae</taxon>
        <taxon>Slopekvirus</taxon>
        <taxon>Klebsiella virus Miro</taxon>
    </lineage>
</organism>
<proteinExistence type="predicted"/>
<gene>
    <name evidence="1" type="ORF">CPT_Miro233</name>
</gene>
<protein>
    <recommendedName>
        <fullName evidence="3">Zeta toxin domain-containing protein</fullName>
    </recommendedName>
</protein>
<accession>A0A0K1LQK1</accession>
<dbReference type="EMBL" id="KT001919">
    <property type="protein sequence ID" value="AKU44817.1"/>
    <property type="molecule type" value="Genomic_DNA"/>
</dbReference>
<evidence type="ECO:0008006" key="3">
    <source>
        <dbReference type="Google" id="ProtNLM"/>
    </source>
</evidence>
<evidence type="ECO:0000313" key="2">
    <source>
        <dbReference type="Proteomes" id="UP000222117"/>
    </source>
</evidence>
<evidence type="ECO:0000313" key="1">
    <source>
        <dbReference type="EMBL" id="AKU44817.1"/>
    </source>
</evidence>
<reference evidence="1 2" key="1">
    <citation type="journal article" date="2015" name="Genome Announc.">
        <title>Complete Genome Sequence of Klebsiella pneumoniae Carbapenemase-Producing K. pneumoniae Myophage Miro.</title>
        <authorList>
            <person name="Mijalis E.M."/>
            <person name="Lessor L.E."/>
            <person name="Cahill J.L."/>
            <person name="Rasche E.S."/>
            <person name="Kuty Everett G.F."/>
        </authorList>
    </citation>
    <scope>NUCLEOTIDE SEQUENCE [LARGE SCALE GENOMIC DNA]</scope>
</reference>
<dbReference type="InterPro" id="IPR027417">
    <property type="entry name" value="P-loop_NTPase"/>
</dbReference>